<comment type="caution">
    <text evidence="1">The sequence shown here is derived from an EMBL/GenBank/DDBJ whole genome shotgun (WGS) entry which is preliminary data.</text>
</comment>
<protein>
    <submittedName>
        <fullName evidence="1">(raccoon dog) hypothetical protein</fullName>
    </submittedName>
</protein>
<evidence type="ECO:0000313" key="1">
    <source>
        <dbReference type="EMBL" id="CAD7693275.1"/>
    </source>
</evidence>
<dbReference type="EMBL" id="CAJHUB010000777">
    <property type="protein sequence ID" value="CAD7693275.1"/>
    <property type="molecule type" value="Genomic_DNA"/>
</dbReference>
<accession>A0A811ZXE5</accession>
<sequence>MCERSGATLLSHLGCPVKLILLWYQNCLLIDYRLRYKLLHH</sequence>
<proteinExistence type="predicted"/>
<keyword evidence="2" id="KW-1185">Reference proteome</keyword>
<organism evidence="1 2">
    <name type="scientific">Nyctereutes procyonoides</name>
    <name type="common">Raccoon dog</name>
    <name type="synonym">Canis procyonoides</name>
    <dbReference type="NCBI Taxonomy" id="34880"/>
    <lineage>
        <taxon>Eukaryota</taxon>
        <taxon>Metazoa</taxon>
        <taxon>Chordata</taxon>
        <taxon>Craniata</taxon>
        <taxon>Vertebrata</taxon>
        <taxon>Euteleostomi</taxon>
        <taxon>Mammalia</taxon>
        <taxon>Eutheria</taxon>
        <taxon>Laurasiatheria</taxon>
        <taxon>Carnivora</taxon>
        <taxon>Caniformia</taxon>
        <taxon>Canidae</taxon>
        <taxon>Nyctereutes</taxon>
    </lineage>
</organism>
<dbReference type="Proteomes" id="UP000645828">
    <property type="component" value="Unassembled WGS sequence"/>
</dbReference>
<gene>
    <name evidence="1" type="ORF">NYPRO_LOCUS26067</name>
</gene>
<evidence type="ECO:0000313" key="2">
    <source>
        <dbReference type="Proteomes" id="UP000645828"/>
    </source>
</evidence>
<dbReference type="AlphaFoldDB" id="A0A811ZXE5"/>
<name>A0A811ZXE5_NYCPR</name>
<reference evidence="1" key="1">
    <citation type="submission" date="2020-12" db="EMBL/GenBank/DDBJ databases">
        <authorList>
            <consortium name="Molecular Ecology Group"/>
        </authorList>
    </citation>
    <scope>NUCLEOTIDE SEQUENCE</scope>
    <source>
        <strain evidence="1">TBG_1078</strain>
    </source>
</reference>